<dbReference type="EMBL" id="JBBPBN010000003">
    <property type="protein sequence ID" value="KAK9043037.1"/>
    <property type="molecule type" value="Genomic_DNA"/>
</dbReference>
<comment type="caution">
    <text evidence="1">The sequence shown here is derived from an EMBL/GenBank/DDBJ whole genome shotgun (WGS) entry which is preliminary data.</text>
</comment>
<name>A0ABR2U074_9ROSI</name>
<sequence length="67" mass="8000">MVSCLSVVSVWWTSPIEGHRNFQWEEVRSSLVASSEPVTEWRWLDYLLKILEYLRRSRNVLGYLKIS</sequence>
<proteinExistence type="predicted"/>
<evidence type="ECO:0000313" key="1">
    <source>
        <dbReference type="EMBL" id="KAK9043037.1"/>
    </source>
</evidence>
<keyword evidence="2" id="KW-1185">Reference proteome</keyword>
<gene>
    <name evidence="1" type="ORF">V6N11_071388</name>
</gene>
<dbReference type="Proteomes" id="UP001396334">
    <property type="component" value="Unassembled WGS sequence"/>
</dbReference>
<evidence type="ECO:0000313" key="2">
    <source>
        <dbReference type="Proteomes" id="UP001396334"/>
    </source>
</evidence>
<accession>A0ABR2U074</accession>
<organism evidence="1 2">
    <name type="scientific">Hibiscus sabdariffa</name>
    <name type="common">roselle</name>
    <dbReference type="NCBI Taxonomy" id="183260"/>
    <lineage>
        <taxon>Eukaryota</taxon>
        <taxon>Viridiplantae</taxon>
        <taxon>Streptophyta</taxon>
        <taxon>Embryophyta</taxon>
        <taxon>Tracheophyta</taxon>
        <taxon>Spermatophyta</taxon>
        <taxon>Magnoliopsida</taxon>
        <taxon>eudicotyledons</taxon>
        <taxon>Gunneridae</taxon>
        <taxon>Pentapetalae</taxon>
        <taxon>rosids</taxon>
        <taxon>malvids</taxon>
        <taxon>Malvales</taxon>
        <taxon>Malvaceae</taxon>
        <taxon>Malvoideae</taxon>
        <taxon>Hibiscus</taxon>
    </lineage>
</organism>
<reference evidence="1 2" key="1">
    <citation type="journal article" date="2024" name="G3 (Bethesda)">
        <title>Genome assembly of Hibiscus sabdariffa L. provides insights into metabolisms of medicinal natural products.</title>
        <authorList>
            <person name="Kim T."/>
        </authorList>
    </citation>
    <scope>NUCLEOTIDE SEQUENCE [LARGE SCALE GENOMIC DNA]</scope>
    <source>
        <strain evidence="1">TK-2024</strain>
        <tissue evidence="1">Old leaves</tissue>
    </source>
</reference>
<protein>
    <submittedName>
        <fullName evidence="1">Uncharacterized protein</fullName>
    </submittedName>
</protein>